<comment type="caution">
    <text evidence="1">The sequence shown here is derived from an EMBL/GenBank/DDBJ whole genome shotgun (WGS) entry which is preliminary data.</text>
</comment>
<proteinExistence type="predicted"/>
<reference evidence="1 2" key="1">
    <citation type="submission" date="2017-10" db="EMBL/GenBank/DDBJ databases">
        <title>Bifidobacterium genomics.</title>
        <authorList>
            <person name="Lugli G.A."/>
            <person name="Milani C."/>
            <person name="Mancabelli L."/>
        </authorList>
    </citation>
    <scope>NUCLEOTIDE SEQUENCE [LARGE SCALE GENOMIC DNA]</scope>
    <source>
        <strain evidence="1 2">1524B</strain>
    </source>
</reference>
<evidence type="ECO:0000313" key="1">
    <source>
        <dbReference type="EMBL" id="PKU92513.1"/>
    </source>
</evidence>
<organism evidence="1 2">
    <name type="scientific">Bifidobacterium pseudolongum subsp. globosum</name>
    <dbReference type="NCBI Taxonomy" id="1690"/>
    <lineage>
        <taxon>Bacteria</taxon>
        <taxon>Bacillati</taxon>
        <taxon>Actinomycetota</taxon>
        <taxon>Actinomycetes</taxon>
        <taxon>Bifidobacteriales</taxon>
        <taxon>Bifidobacteriaceae</taxon>
        <taxon>Bifidobacterium</taxon>
    </lineage>
</organism>
<accession>A0A2N3QLI4</accession>
<evidence type="ECO:0000313" key="2">
    <source>
        <dbReference type="Proteomes" id="UP000233730"/>
    </source>
</evidence>
<name>A0A2N3QLI4_9BIFI</name>
<dbReference type="AlphaFoldDB" id="A0A2N3QLI4"/>
<dbReference type="EMBL" id="PCGZ01000001">
    <property type="protein sequence ID" value="PKU92513.1"/>
    <property type="molecule type" value="Genomic_DNA"/>
</dbReference>
<protein>
    <submittedName>
        <fullName evidence="1">Uncharacterized protein</fullName>
    </submittedName>
</protein>
<gene>
    <name evidence="1" type="ORF">CQR46_0089</name>
</gene>
<sequence length="45" mass="5516">MKMFACVSWQCCFLHLQRDLTARIRHKYDQMRAMRAMQSFPHMIP</sequence>
<dbReference type="Proteomes" id="UP000233730">
    <property type="component" value="Unassembled WGS sequence"/>
</dbReference>